<gene>
    <name evidence="2" type="ORF">NHX12_025779</name>
</gene>
<name>A0A9Q0EFA5_9TELE</name>
<keyword evidence="3" id="KW-1185">Reference proteome</keyword>
<reference evidence="2" key="1">
    <citation type="submission" date="2022-07" db="EMBL/GenBank/DDBJ databases">
        <title>Chromosome-level genome of Muraenolepis orangiensis.</title>
        <authorList>
            <person name="Kim J."/>
        </authorList>
    </citation>
    <scope>NUCLEOTIDE SEQUENCE</scope>
    <source>
        <strain evidence="2">KU_S4_2022</strain>
        <tissue evidence="2">Muscle</tissue>
    </source>
</reference>
<organism evidence="2 3">
    <name type="scientific">Muraenolepis orangiensis</name>
    <name type="common">Patagonian moray cod</name>
    <dbReference type="NCBI Taxonomy" id="630683"/>
    <lineage>
        <taxon>Eukaryota</taxon>
        <taxon>Metazoa</taxon>
        <taxon>Chordata</taxon>
        <taxon>Craniata</taxon>
        <taxon>Vertebrata</taxon>
        <taxon>Euteleostomi</taxon>
        <taxon>Actinopterygii</taxon>
        <taxon>Neopterygii</taxon>
        <taxon>Teleostei</taxon>
        <taxon>Neoteleostei</taxon>
        <taxon>Acanthomorphata</taxon>
        <taxon>Zeiogadaria</taxon>
        <taxon>Gadariae</taxon>
        <taxon>Gadiformes</taxon>
        <taxon>Muraenolepidoidei</taxon>
        <taxon>Muraenolepididae</taxon>
        <taxon>Muraenolepis</taxon>
    </lineage>
</organism>
<dbReference type="EMBL" id="JANIIK010000042">
    <property type="protein sequence ID" value="KAJ3606259.1"/>
    <property type="molecule type" value="Genomic_DNA"/>
</dbReference>
<feature type="region of interest" description="Disordered" evidence="1">
    <location>
        <begin position="1"/>
        <end position="70"/>
    </location>
</feature>
<comment type="caution">
    <text evidence="2">The sequence shown here is derived from an EMBL/GenBank/DDBJ whole genome shotgun (WGS) entry which is preliminary data.</text>
</comment>
<dbReference type="AlphaFoldDB" id="A0A9Q0EFA5"/>
<accession>A0A9Q0EFA5</accession>
<evidence type="ECO:0000256" key="1">
    <source>
        <dbReference type="SAM" id="MobiDB-lite"/>
    </source>
</evidence>
<evidence type="ECO:0000313" key="3">
    <source>
        <dbReference type="Proteomes" id="UP001148018"/>
    </source>
</evidence>
<evidence type="ECO:0000313" key="2">
    <source>
        <dbReference type="EMBL" id="KAJ3606259.1"/>
    </source>
</evidence>
<dbReference type="Proteomes" id="UP001148018">
    <property type="component" value="Unassembled WGS sequence"/>
</dbReference>
<feature type="compositionally biased region" description="Basic and acidic residues" evidence="1">
    <location>
        <begin position="17"/>
        <end position="26"/>
    </location>
</feature>
<proteinExistence type="predicted"/>
<sequence>MADEQETSLPEGTEFPFDSHRVKEPTHSWYPGPVPVPLYGHGAGTKGNSPSPPRAVAMAAAAGGEYRTDE</sequence>
<protein>
    <submittedName>
        <fullName evidence="2">Uncharacterized protein</fullName>
    </submittedName>
</protein>